<protein>
    <submittedName>
        <fullName evidence="4">Putative N-acetylmuramoyl-L-alanine amidase</fullName>
    </submittedName>
</protein>
<accession>A0A6M3LY59</accession>
<dbReference type="GO" id="GO:0009253">
    <property type="term" value="P:peptidoglycan catabolic process"/>
    <property type="evidence" value="ECO:0007669"/>
    <property type="project" value="InterPro"/>
</dbReference>
<evidence type="ECO:0000313" key="4">
    <source>
        <dbReference type="EMBL" id="QJB00238.1"/>
    </source>
</evidence>
<dbReference type="CDD" id="cd06583">
    <property type="entry name" value="PGRP"/>
    <property type="match status" value="1"/>
</dbReference>
<dbReference type="AlphaFoldDB" id="A0A6M3LY59"/>
<dbReference type="InterPro" id="IPR036505">
    <property type="entry name" value="Amidase/PGRP_sf"/>
</dbReference>
<dbReference type="SMART" id="SM00701">
    <property type="entry name" value="PGRP"/>
    <property type="match status" value="1"/>
</dbReference>
<comment type="similarity">
    <text evidence="1">Belongs to the N-acetylmuramoyl-L-alanine amidase 2 family.</text>
</comment>
<feature type="domain" description="Peptidoglycan recognition protein family" evidence="3">
    <location>
        <begin position="537"/>
        <end position="664"/>
    </location>
</feature>
<dbReference type="Pfam" id="PF01510">
    <property type="entry name" value="Amidase_2"/>
    <property type="match status" value="1"/>
</dbReference>
<dbReference type="InterPro" id="IPR006619">
    <property type="entry name" value="PGRP_domain_met/bac"/>
</dbReference>
<dbReference type="PANTHER" id="PTHR11022:SF41">
    <property type="entry name" value="PEPTIDOGLYCAN-RECOGNITION PROTEIN LC-RELATED"/>
    <property type="match status" value="1"/>
</dbReference>
<sequence length="698" mass="79009">MQFPRPNPDTGWGVHDSASSYWKPDDYPSYARMLREHGATWFLMWTFDEKKADWARALKQAGIEVIVRLGPAYMPRPSIDMAVVDAYIAAGVRWFILGNEYNLFNEWSTDDNWKGFDKPLRHIAEWYVRMTDQITAKGGWTLTPPPSLGGHHLHRDWFIRLMTALSNIANEQGRKMDNANEGDIFWHSGIGIHCRSVGNPLEDGPANYDCSAREWEWFDAKVKEFVGHSLPMANTEWGDEPNWCKRKNPNFDNRQKWDWWVNRNVEQIQWCNPANPGYRYPDYVFANTFWILHSAPPWEDCSLIHNHPYLVEMGGSDITPLWNALPGLVTWNRLGGQPIPPPPEPPAPPPPPEPSGKIEFVGLSEDMIAALSISGPLNLDAPYWKVTAVEVQPNTDNMSAWVIGPEKGQVPMLLWAGGEALMNWKEPDPYAPPGARNGAYEQPMHHAWGSFGVVMSGNSEALFGFGLYGPNLELTYTAHRPVLVYFQFVQPKLPPQPEPGPEPEPGPDVPYSLLAGLERLGLVVVDLRKQVKSLSKLDLIPQRGFGDINSIVVHHTGSNGPQTPMGIVQMHMQDRSWPTVGYHFIIDWEGEVYFMAPLVWEIHDCGYLNPEVIGIGVMGDFTASVPDMKQIRSLRLLIYGLWEFLAQGWGQYRPCYVLPHSYLGYVNEQGKLWHTACPGKLKELLPWAGSWPGFRGSL</sequence>
<dbReference type="EMBL" id="MT143685">
    <property type="protein sequence ID" value="QJB00238.1"/>
    <property type="molecule type" value="Genomic_DNA"/>
</dbReference>
<organism evidence="4">
    <name type="scientific">viral metagenome</name>
    <dbReference type="NCBI Taxonomy" id="1070528"/>
    <lineage>
        <taxon>unclassified sequences</taxon>
        <taxon>metagenomes</taxon>
        <taxon>organismal metagenomes</taxon>
    </lineage>
</organism>
<dbReference type="GO" id="GO:0008745">
    <property type="term" value="F:N-acetylmuramoyl-L-alanine amidase activity"/>
    <property type="evidence" value="ECO:0007669"/>
    <property type="project" value="InterPro"/>
</dbReference>
<dbReference type="InterPro" id="IPR002502">
    <property type="entry name" value="Amidase_domain"/>
</dbReference>
<dbReference type="Gene3D" id="3.40.80.10">
    <property type="entry name" value="Peptidoglycan recognition protein-like"/>
    <property type="match status" value="1"/>
</dbReference>
<dbReference type="PANTHER" id="PTHR11022">
    <property type="entry name" value="PEPTIDOGLYCAN RECOGNITION PROTEIN"/>
    <property type="match status" value="1"/>
</dbReference>
<evidence type="ECO:0000259" key="3">
    <source>
        <dbReference type="SMART" id="SM00701"/>
    </source>
</evidence>
<feature type="compositionally biased region" description="Pro residues" evidence="2">
    <location>
        <begin position="338"/>
        <end position="354"/>
    </location>
</feature>
<dbReference type="InterPro" id="IPR015510">
    <property type="entry name" value="PGRP"/>
</dbReference>
<evidence type="ECO:0000256" key="2">
    <source>
        <dbReference type="SAM" id="MobiDB-lite"/>
    </source>
</evidence>
<dbReference type="GO" id="GO:0008270">
    <property type="term" value="F:zinc ion binding"/>
    <property type="evidence" value="ECO:0007669"/>
    <property type="project" value="InterPro"/>
</dbReference>
<name>A0A6M3LY59_9ZZZZ</name>
<gene>
    <name evidence="4" type="ORF">MM171A00654_0024</name>
</gene>
<dbReference type="SUPFAM" id="SSF55846">
    <property type="entry name" value="N-acetylmuramoyl-L-alanine amidase-like"/>
    <property type="match status" value="1"/>
</dbReference>
<evidence type="ECO:0000256" key="1">
    <source>
        <dbReference type="ARBA" id="ARBA00007553"/>
    </source>
</evidence>
<reference evidence="4" key="1">
    <citation type="submission" date="2020-03" db="EMBL/GenBank/DDBJ databases">
        <title>The deep terrestrial virosphere.</title>
        <authorList>
            <person name="Holmfeldt K."/>
            <person name="Nilsson E."/>
            <person name="Simone D."/>
            <person name="Lopez-Fernandez M."/>
            <person name="Wu X."/>
            <person name="de Brujin I."/>
            <person name="Lundin D."/>
            <person name="Andersson A."/>
            <person name="Bertilsson S."/>
            <person name="Dopson M."/>
        </authorList>
    </citation>
    <scope>NUCLEOTIDE SEQUENCE</scope>
    <source>
        <strain evidence="4">MM171A00654</strain>
    </source>
</reference>
<feature type="region of interest" description="Disordered" evidence="2">
    <location>
        <begin position="334"/>
        <end position="357"/>
    </location>
</feature>
<proteinExistence type="inferred from homology"/>